<dbReference type="Gene3D" id="3.30.450.40">
    <property type="match status" value="1"/>
</dbReference>
<dbReference type="Proteomes" id="UP000269396">
    <property type="component" value="Unassembled WGS sequence"/>
</dbReference>
<dbReference type="AlphaFoldDB" id="A0A183Q1G7"/>
<protein>
    <submittedName>
        <fullName evidence="1">Uncharacterized protein</fullName>
    </submittedName>
</protein>
<gene>
    <name evidence="1" type="ORF">SMTD_LOCUS20453</name>
</gene>
<name>A0A183Q1G7_9TREM</name>
<evidence type="ECO:0000313" key="2">
    <source>
        <dbReference type="Proteomes" id="UP000269396"/>
    </source>
</evidence>
<keyword evidence="2" id="KW-1185">Reference proteome</keyword>
<dbReference type="EMBL" id="UZAL01044470">
    <property type="protein sequence ID" value="VDP82506.1"/>
    <property type="molecule type" value="Genomic_DNA"/>
</dbReference>
<dbReference type="InterPro" id="IPR029016">
    <property type="entry name" value="GAF-like_dom_sf"/>
</dbReference>
<proteinExistence type="predicted"/>
<sequence length="105" mass="11735">MVVGGSQQEILDSGFVLLGTRQQGELLNIKDAYAHPLFYRGVDKETGFRTRNILCFPIKNEKDGIVGVAQLCNKINHPFFTRADEDVAKTFSIYCCISIVHVSID</sequence>
<evidence type="ECO:0000313" key="1">
    <source>
        <dbReference type="EMBL" id="VDP82506.1"/>
    </source>
</evidence>
<dbReference type="STRING" id="31246.A0A183Q1G7"/>
<dbReference type="Pfam" id="PF01590">
    <property type="entry name" value="GAF"/>
    <property type="match status" value="1"/>
</dbReference>
<dbReference type="InterPro" id="IPR003018">
    <property type="entry name" value="GAF"/>
</dbReference>
<accession>A0A183Q1G7</accession>
<organism evidence="1 2">
    <name type="scientific">Schistosoma mattheei</name>
    <dbReference type="NCBI Taxonomy" id="31246"/>
    <lineage>
        <taxon>Eukaryota</taxon>
        <taxon>Metazoa</taxon>
        <taxon>Spiralia</taxon>
        <taxon>Lophotrochozoa</taxon>
        <taxon>Platyhelminthes</taxon>
        <taxon>Trematoda</taxon>
        <taxon>Digenea</taxon>
        <taxon>Strigeidida</taxon>
        <taxon>Schistosomatoidea</taxon>
        <taxon>Schistosomatidae</taxon>
        <taxon>Schistosoma</taxon>
    </lineage>
</organism>
<reference evidence="1 2" key="1">
    <citation type="submission" date="2018-11" db="EMBL/GenBank/DDBJ databases">
        <authorList>
            <consortium name="Pathogen Informatics"/>
        </authorList>
    </citation>
    <scope>NUCLEOTIDE SEQUENCE [LARGE SCALE GENOMIC DNA]</scope>
    <source>
        <strain>Denwood</strain>
        <strain evidence="2">Zambia</strain>
    </source>
</reference>
<dbReference type="SUPFAM" id="SSF55781">
    <property type="entry name" value="GAF domain-like"/>
    <property type="match status" value="1"/>
</dbReference>